<dbReference type="AlphaFoldDB" id="A0A1D1VRB5"/>
<evidence type="ECO:0000256" key="1">
    <source>
        <dbReference type="ARBA" id="ARBA00023157"/>
    </source>
</evidence>
<dbReference type="InterPro" id="IPR036259">
    <property type="entry name" value="MFS_trans_sf"/>
</dbReference>
<feature type="transmembrane region" description="Helical" evidence="2">
    <location>
        <begin position="78"/>
        <end position="102"/>
    </location>
</feature>
<dbReference type="PANTHER" id="PTHR11388">
    <property type="entry name" value="ORGANIC ANION TRANSPORTER"/>
    <property type="match status" value="1"/>
</dbReference>
<feature type="transmembrane region" description="Helical" evidence="2">
    <location>
        <begin position="589"/>
        <end position="607"/>
    </location>
</feature>
<reference evidence="4 5" key="1">
    <citation type="journal article" date="2016" name="Nat. Commun.">
        <title>Extremotolerant tardigrade genome and improved radiotolerance of human cultured cells by tardigrade-unique protein.</title>
        <authorList>
            <person name="Hashimoto T."/>
            <person name="Horikawa D.D."/>
            <person name="Saito Y."/>
            <person name="Kuwahara H."/>
            <person name="Kozuka-Hata H."/>
            <person name="Shin-I T."/>
            <person name="Minakuchi Y."/>
            <person name="Ohishi K."/>
            <person name="Motoyama A."/>
            <person name="Aizu T."/>
            <person name="Enomoto A."/>
            <person name="Kondo K."/>
            <person name="Tanaka S."/>
            <person name="Hara Y."/>
            <person name="Koshikawa S."/>
            <person name="Sagara H."/>
            <person name="Miura T."/>
            <person name="Yokobori S."/>
            <person name="Miyagawa K."/>
            <person name="Suzuki Y."/>
            <person name="Kubo T."/>
            <person name="Oyama M."/>
            <person name="Kohara Y."/>
            <person name="Fujiyama A."/>
            <person name="Arakawa K."/>
            <person name="Katayama T."/>
            <person name="Toyoda A."/>
            <person name="Kunieda T."/>
        </authorList>
    </citation>
    <scope>NUCLEOTIDE SEQUENCE [LARGE SCALE GENOMIC DNA]</scope>
    <source>
        <strain evidence="4 5">YOKOZUNA-1</strain>
    </source>
</reference>
<feature type="transmembrane region" description="Helical" evidence="2">
    <location>
        <begin position="441"/>
        <end position="460"/>
    </location>
</feature>
<dbReference type="GO" id="GO:0016323">
    <property type="term" value="C:basolateral plasma membrane"/>
    <property type="evidence" value="ECO:0007669"/>
    <property type="project" value="TreeGrafter"/>
</dbReference>
<dbReference type="Gene3D" id="1.20.1250.20">
    <property type="entry name" value="MFS general substrate transporter like domains"/>
    <property type="match status" value="1"/>
</dbReference>
<keyword evidence="2" id="KW-0472">Membrane</keyword>
<comment type="similarity">
    <text evidence="2">Belongs to the organo anion transporter (TC 2.A.60) family.</text>
</comment>
<accession>A0A1D1VRB5</accession>
<name>A0A1D1VRB5_RAMVA</name>
<feature type="transmembrane region" description="Helical" evidence="2">
    <location>
        <begin position="145"/>
        <end position="166"/>
    </location>
</feature>
<feature type="transmembrane region" description="Helical" evidence="2">
    <location>
        <begin position="211"/>
        <end position="235"/>
    </location>
</feature>
<dbReference type="GO" id="GO:0043252">
    <property type="term" value="P:sodium-independent organic anion transport"/>
    <property type="evidence" value="ECO:0007669"/>
    <property type="project" value="TreeGrafter"/>
</dbReference>
<dbReference type="EMBL" id="BDGG01000010">
    <property type="protein sequence ID" value="GAV04112.1"/>
    <property type="molecule type" value="Genomic_DNA"/>
</dbReference>
<evidence type="ECO:0000313" key="5">
    <source>
        <dbReference type="Proteomes" id="UP000186922"/>
    </source>
</evidence>
<feature type="transmembrane region" description="Helical" evidence="2">
    <location>
        <begin position="556"/>
        <end position="582"/>
    </location>
</feature>
<keyword evidence="2" id="KW-0406">Ion transport</keyword>
<dbReference type="OrthoDB" id="5062115at2759"/>
<feature type="transmembrane region" description="Helical" evidence="2">
    <location>
        <begin position="296"/>
        <end position="320"/>
    </location>
</feature>
<feature type="transmembrane region" description="Helical" evidence="2">
    <location>
        <begin position="247"/>
        <end position="276"/>
    </location>
</feature>
<dbReference type="NCBIfam" id="TIGR00805">
    <property type="entry name" value="oat"/>
    <property type="match status" value="1"/>
</dbReference>
<keyword evidence="1" id="KW-1015">Disulfide bond</keyword>
<dbReference type="Pfam" id="PF03137">
    <property type="entry name" value="OATP"/>
    <property type="match status" value="1"/>
</dbReference>
<keyword evidence="2" id="KW-0812">Transmembrane</keyword>
<dbReference type="GO" id="GO:0015347">
    <property type="term" value="F:sodium-independent organic anion transmembrane transporter activity"/>
    <property type="evidence" value="ECO:0007669"/>
    <property type="project" value="TreeGrafter"/>
</dbReference>
<dbReference type="SUPFAM" id="SSF103473">
    <property type="entry name" value="MFS general substrate transporter"/>
    <property type="match status" value="1"/>
</dbReference>
<feature type="transmembrane region" description="Helical" evidence="2">
    <location>
        <begin position="370"/>
        <end position="391"/>
    </location>
</feature>
<gene>
    <name evidence="4" type="primary">RvY_14440-1</name>
    <name evidence="4" type="synonym">RvY_14440.1</name>
    <name evidence="4" type="ORF">RvY_14440</name>
</gene>
<comment type="caution">
    <text evidence="4">The sequence shown here is derived from an EMBL/GenBank/DDBJ whole genome shotgun (WGS) entry which is preliminary data.</text>
</comment>
<feature type="region of interest" description="Disordered" evidence="3">
    <location>
        <begin position="1"/>
        <end position="22"/>
    </location>
</feature>
<dbReference type="InterPro" id="IPR004156">
    <property type="entry name" value="OATP"/>
</dbReference>
<sequence>MADQHPYRSDPDRDLSDADDDPEEQVVFDISGRGVPENLFTEQEKTYYLQGGTQSTEPSCGFFGLKFSSLNRYATLKMFIVILTVLCCFQGMFYAFWISIITSLEKQYELSSSQIGFATSVGEIGRICTFLGLSFYGELRHRPRWIAVSSLITIVAYILLEVPGMAAPDSSWSELMQTEVCRSNTTSNMNSTMLMTKCDKSEARFAWRTTAMIIFTLSHFLSGCASVIPLAYGVSLIQDHLTKKDSALYLGIYFLSKVLGPVFGFLLGAFSTAMMVNRPGLPSFSDQDPRWLNVRAWHVTMGILLIGFLNFVVAIAMLLFPSEFPMVDNDNQGFVKSSQHIKLPLGAYRRPLTTRLVKEDVKKLLSNQIFMTRVVTVIINVFVLSGFYIFLPKYLEAQFYVQPNAANVATAIAILLPTGCGILVGCFIYRYCDLKPKHTTLITMTTSLIFFVGFLLLISFRCDTRKLAGDRTPEGLYEIGTSCNQDCNCRDEVFSPVCDVSAPGGALNYFSACRAGCKGPSSTNSTPLTYENCGCAMSTTLERIPAGFCKISCNKFWPYIFLLFLILFVCSIPTVGSVMLVYRTVPGDLMLMAHLLMAICVCFFALFPSPIIFGSMMDSSCVLWSTQGCPSYGACLIHDNADLAFRVSGTISGMKILVLLIEIYMFWKSRNLEFDDIEPAIMWSPEAVRLAFTETVGR</sequence>
<organism evidence="4 5">
    <name type="scientific">Ramazzottius varieornatus</name>
    <name type="common">Water bear</name>
    <name type="synonym">Tardigrade</name>
    <dbReference type="NCBI Taxonomy" id="947166"/>
    <lineage>
        <taxon>Eukaryota</taxon>
        <taxon>Metazoa</taxon>
        <taxon>Ecdysozoa</taxon>
        <taxon>Tardigrada</taxon>
        <taxon>Eutardigrada</taxon>
        <taxon>Parachela</taxon>
        <taxon>Hypsibioidea</taxon>
        <taxon>Ramazzottiidae</taxon>
        <taxon>Ramazzottius</taxon>
    </lineage>
</organism>
<comment type="subcellular location">
    <subcellularLocation>
        <location evidence="2">Cell membrane</location>
        <topology evidence="2">Multi-pass membrane protein</topology>
    </subcellularLocation>
</comment>
<feature type="transmembrane region" description="Helical" evidence="2">
    <location>
        <begin position="114"/>
        <end position="133"/>
    </location>
</feature>
<keyword evidence="2" id="KW-1133">Transmembrane helix</keyword>
<keyword evidence="2" id="KW-0813">Transport</keyword>
<proteinExistence type="inferred from homology"/>
<feature type="transmembrane region" description="Helical" evidence="2">
    <location>
        <begin position="643"/>
        <end position="667"/>
    </location>
</feature>
<dbReference type="CDD" id="cd17336">
    <property type="entry name" value="MFS_SLCO_OATP"/>
    <property type="match status" value="1"/>
</dbReference>
<protein>
    <recommendedName>
        <fullName evidence="2">Solute carrier organic anion transporter family member</fullName>
    </recommendedName>
</protein>
<evidence type="ECO:0000256" key="3">
    <source>
        <dbReference type="SAM" id="MobiDB-lite"/>
    </source>
</evidence>
<evidence type="ECO:0000313" key="4">
    <source>
        <dbReference type="EMBL" id="GAV04112.1"/>
    </source>
</evidence>
<feature type="compositionally biased region" description="Basic and acidic residues" evidence="3">
    <location>
        <begin position="1"/>
        <end position="16"/>
    </location>
</feature>
<feature type="transmembrane region" description="Helical" evidence="2">
    <location>
        <begin position="411"/>
        <end position="429"/>
    </location>
</feature>
<dbReference type="GO" id="GO:0006811">
    <property type="term" value="P:monoatomic ion transport"/>
    <property type="evidence" value="ECO:0007669"/>
    <property type="project" value="UniProtKB-KW"/>
</dbReference>
<keyword evidence="5" id="KW-1185">Reference proteome</keyword>
<dbReference type="Proteomes" id="UP000186922">
    <property type="component" value="Unassembled WGS sequence"/>
</dbReference>
<dbReference type="PANTHER" id="PTHR11388:SF76">
    <property type="entry name" value="SOLUTE CARRIER ORGANIC ANION TRANSPORTER FAMILY MEMBER"/>
    <property type="match status" value="1"/>
</dbReference>
<evidence type="ECO:0000256" key="2">
    <source>
        <dbReference type="RuleBase" id="RU362056"/>
    </source>
</evidence>